<dbReference type="PIRSF" id="PIRSF500217">
    <property type="entry name" value="AlgI"/>
    <property type="match status" value="1"/>
</dbReference>
<dbReference type="AlphaFoldDB" id="A0A2W5TZT9"/>
<keyword evidence="4 9" id="KW-0808">Transferase</keyword>
<feature type="transmembrane region" description="Helical" evidence="10">
    <location>
        <begin position="29"/>
        <end position="44"/>
    </location>
</feature>
<dbReference type="InterPro" id="IPR004299">
    <property type="entry name" value="MBOAT_fam"/>
</dbReference>
<evidence type="ECO:0000256" key="1">
    <source>
        <dbReference type="ARBA" id="ARBA00004651"/>
    </source>
</evidence>
<evidence type="ECO:0000256" key="6">
    <source>
        <dbReference type="ARBA" id="ARBA00022989"/>
    </source>
</evidence>
<evidence type="ECO:0000256" key="2">
    <source>
        <dbReference type="ARBA" id="ARBA00010323"/>
    </source>
</evidence>
<gene>
    <name evidence="11" type="ORF">DI536_06520</name>
</gene>
<comment type="caution">
    <text evidence="11">The sequence shown here is derived from an EMBL/GenBank/DDBJ whole genome shotgun (WGS) entry which is preliminary data.</text>
</comment>
<dbReference type="InterPro" id="IPR051085">
    <property type="entry name" value="MB_O-acyltransferase"/>
</dbReference>
<dbReference type="PANTHER" id="PTHR13285:SF23">
    <property type="entry name" value="TEICHOIC ACID D-ALANYLTRANSFERASE"/>
    <property type="match status" value="1"/>
</dbReference>
<evidence type="ECO:0000256" key="3">
    <source>
        <dbReference type="ARBA" id="ARBA00022475"/>
    </source>
</evidence>
<dbReference type="InterPro" id="IPR028362">
    <property type="entry name" value="AlgI"/>
</dbReference>
<keyword evidence="3 9" id="KW-1003">Cell membrane</keyword>
<dbReference type="Proteomes" id="UP000249061">
    <property type="component" value="Unassembled WGS sequence"/>
</dbReference>
<sequence>MSFHTTSFMVLLCALFAIYWLIARWRLPRLWLLLLASLGFYAVWNPLPLLLYLLAAIVNGVAGRLIERAGKNQATRKTVMVVAVLIHVAVLVTYKYLQLLINSVGTVAGWLHLTWQPPQLGLAHPLGLSFLTFQAIGYVVDVYWRKTSGRRSLLHHLLFLTFFPRVVSGPILRASDLLEKLDHRPTLTSVEGAQSLFRITEGLAKKLLLADVLGGSFVNPVFSNPTGYSALECVIAAVGYTLQLYFDFSGYSDIAIGIAGLFGIRFPENFNKPYHATDLFSFWNRWHLTLSTWLRDYLYRPLGGNQGTKLQTLRNTMIVMSLGGLWHGGDWRFLIWGALHGLFLVLWRIWWWVVGKPKRGEAGLVRNVVGWLVMFNCVVFARIFFRADTMTLAIDMFRQLGTLTTSLARVSALTWGSLAACIVFYALPRPVFDKSQELFVRSPVLVRAALLIGLGLLVRQFSSIESQPYIYLQY</sequence>
<feature type="transmembrane region" description="Helical" evidence="10">
    <location>
        <begin position="6"/>
        <end position="22"/>
    </location>
</feature>
<evidence type="ECO:0000256" key="4">
    <source>
        <dbReference type="ARBA" id="ARBA00022679"/>
    </source>
</evidence>
<dbReference type="InterPro" id="IPR024194">
    <property type="entry name" value="Ac/AlaTfrase_AlgI/DltB"/>
</dbReference>
<keyword evidence="8 9" id="KW-0012">Acyltransferase</keyword>
<accession>A0A2W5TZT9</accession>
<feature type="transmembrane region" description="Helical" evidence="10">
    <location>
        <begin position="122"/>
        <end position="144"/>
    </location>
</feature>
<keyword evidence="5 10" id="KW-0812">Transmembrane</keyword>
<name>A0A2W5TZT9_9BACT</name>
<feature type="transmembrane region" description="Helical" evidence="10">
    <location>
        <begin position="78"/>
        <end position="97"/>
    </location>
</feature>
<evidence type="ECO:0000313" key="12">
    <source>
        <dbReference type="Proteomes" id="UP000249061"/>
    </source>
</evidence>
<reference evidence="11 12" key="1">
    <citation type="submission" date="2017-08" db="EMBL/GenBank/DDBJ databases">
        <title>Infants hospitalized years apart are colonized by the same room-sourced microbial strains.</title>
        <authorList>
            <person name="Brooks B."/>
            <person name="Olm M.R."/>
            <person name="Firek B.A."/>
            <person name="Baker R."/>
            <person name="Thomas B.C."/>
            <person name="Morowitz M.J."/>
            <person name="Banfield J.F."/>
        </authorList>
    </citation>
    <scope>NUCLEOTIDE SEQUENCE [LARGE SCALE GENOMIC DNA]</scope>
    <source>
        <strain evidence="11">S2_003_000_R2_14</strain>
    </source>
</reference>
<keyword evidence="6 10" id="KW-1133">Transmembrane helix</keyword>
<dbReference type="Pfam" id="PF03062">
    <property type="entry name" value="MBOAT"/>
    <property type="match status" value="1"/>
</dbReference>
<comment type="similarity">
    <text evidence="2 9">Belongs to the membrane-bound acyltransferase family.</text>
</comment>
<proteinExistence type="inferred from homology"/>
<keyword evidence="7 9" id="KW-0472">Membrane</keyword>
<evidence type="ECO:0000256" key="7">
    <source>
        <dbReference type="ARBA" id="ARBA00023136"/>
    </source>
</evidence>
<feature type="transmembrane region" description="Helical" evidence="10">
    <location>
        <begin position="50"/>
        <end position="66"/>
    </location>
</feature>
<evidence type="ECO:0000256" key="8">
    <source>
        <dbReference type="ARBA" id="ARBA00023315"/>
    </source>
</evidence>
<evidence type="ECO:0000256" key="5">
    <source>
        <dbReference type="ARBA" id="ARBA00022692"/>
    </source>
</evidence>
<evidence type="ECO:0000256" key="10">
    <source>
        <dbReference type="SAM" id="Phobius"/>
    </source>
</evidence>
<dbReference type="PANTHER" id="PTHR13285">
    <property type="entry name" value="ACYLTRANSFERASE"/>
    <property type="match status" value="1"/>
</dbReference>
<comment type="subcellular location">
    <subcellularLocation>
        <location evidence="1">Cell membrane</location>
        <topology evidence="1">Multi-pass membrane protein</topology>
    </subcellularLocation>
</comment>
<dbReference type="GO" id="GO:0042121">
    <property type="term" value="P:alginic acid biosynthetic process"/>
    <property type="evidence" value="ECO:0007669"/>
    <property type="project" value="InterPro"/>
</dbReference>
<evidence type="ECO:0000256" key="9">
    <source>
        <dbReference type="PIRNR" id="PIRNR016636"/>
    </source>
</evidence>
<feature type="transmembrane region" description="Helical" evidence="10">
    <location>
        <begin position="439"/>
        <end position="458"/>
    </location>
</feature>
<feature type="transmembrane region" description="Helical" evidence="10">
    <location>
        <begin position="406"/>
        <end position="427"/>
    </location>
</feature>
<dbReference type="GO" id="GO:0016746">
    <property type="term" value="F:acyltransferase activity"/>
    <property type="evidence" value="ECO:0007669"/>
    <property type="project" value="UniProtKB-KW"/>
</dbReference>
<feature type="transmembrane region" description="Helical" evidence="10">
    <location>
        <begin position="333"/>
        <end position="353"/>
    </location>
</feature>
<feature type="transmembrane region" description="Helical" evidence="10">
    <location>
        <begin position="368"/>
        <end position="385"/>
    </location>
</feature>
<dbReference type="GO" id="GO:0005886">
    <property type="term" value="C:plasma membrane"/>
    <property type="evidence" value="ECO:0007669"/>
    <property type="project" value="UniProtKB-SubCell"/>
</dbReference>
<dbReference type="PIRSF" id="PIRSF016636">
    <property type="entry name" value="AlgI_DltB"/>
    <property type="match status" value="1"/>
</dbReference>
<protein>
    <submittedName>
        <fullName evidence="11">MBOAT family protein</fullName>
    </submittedName>
</protein>
<evidence type="ECO:0000313" key="11">
    <source>
        <dbReference type="EMBL" id="PZR16835.1"/>
    </source>
</evidence>
<dbReference type="EMBL" id="QFQP01000003">
    <property type="protein sequence ID" value="PZR16835.1"/>
    <property type="molecule type" value="Genomic_DNA"/>
</dbReference>
<organism evidence="11 12">
    <name type="scientific">Archangium gephyra</name>
    <dbReference type="NCBI Taxonomy" id="48"/>
    <lineage>
        <taxon>Bacteria</taxon>
        <taxon>Pseudomonadati</taxon>
        <taxon>Myxococcota</taxon>
        <taxon>Myxococcia</taxon>
        <taxon>Myxococcales</taxon>
        <taxon>Cystobacterineae</taxon>
        <taxon>Archangiaceae</taxon>
        <taxon>Archangium</taxon>
    </lineage>
</organism>